<evidence type="ECO:0000313" key="6">
    <source>
        <dbReference type="Proteomes" id="UP000596857"/>
    </source>
</evidence>
<keyword evidence="2" id="KW-0812">Transmembrane</keyword>
<dbReference type="CDD" id="cd00063">
    <property type="entry name" value="FN3"/>
    <property type="match status" value="1"/>
</dbReference>
<accession>A0ABX1YPH5</accession>
<keyword evidence="6" id="KW-1185">Reference proteome</keyword>
<comment type="caution">
    <text evidence="5">The sequence shown here is derived from an EMBL/GenBank/DDBJ whole genome shotgun (WGS) entry which is preliminary data.</text>
</comment>
<feature type="compositionally biased region" description="Pro residues" evidence="1">
    <location>
        <begin position="1585"/>
        <end position="1600"/>
    </location>
</feature>
<reference evidence="5 6" key="1">
    <citation type="submission" date="2019-10" db="EMBL/GenBank/DDBJ databases">
        <title>Description of Paenibacillus terricola sp. nov.</title>
        <authorList>
            <person name="Carlier A."/>
            <person name="Qi S."/>
        </authorList>
    </citation>
    <scope>NUCLEOTIDE SEQUENCE [LARGE SCALE GENOMIC DNA]</scope>
    <source>
        <strain evidence="5 6">LMG 31459</strain>
    </source>
</reference>
<protein>
    <recommendedName>
        <fullName evidence="7">Staphylococcus aureus surface protein A</fullName>
    </recommendedName>
</protein>
<dbReference type="SUPFAM" id="SSF49785">
    <property type="entry name" value="Galactose-binding domain-like"/>
    <property type="match status" value="3"/>
</dbReference>
<dbReference type="PANTHER" id="PTHR43308">
    <property type="entry name" value="OUTER MEMBRANE PROTEIN ALPHA-RELATED"/>
    <property type="match status" value="1"/>
</dbReference>
<dbReference type="InterPro" id="IPR003961">
    <property type="entry name" value="FN3_dom"/>
</dbReference>
<feature type="transmembrane region" description="Helical" evidence="2">
    <location>
        <begin position="12"/>
        <end position="34"/>
    </location>
</feature>
<evidence type="ECO:0000313" key="5">
    <source>
        <dbReference type="EMBL" id="NOU82788.1"/>
    </source>
</evidence>
<dbReference type="InterPro" id="IPR015919">
    <property type="entry name" value="Cadherin-like_sf"/>
</dbReference>
<gene>
    <name evidence="5" type="ORF">GC101_28390</name>
</gene>
<evidence type="ECO:0000259" key="3">
    <source>
        <dbReference type="PROSITE" id="PS50853"/>
    </source>
</evidence>
<feature type="domain" description="SLH" evidence="4">
    <location>
        <begin position="1885"/>
        <end position="1948"/>
    </location>
</feature>
<feature type="domain" description="Fibronectin type-III" evidence="3">
    <location>
        <begin position="1495"/>
        <end position="1581"/>
    </location>
</feature>
<dbReference type="PROSITE" id="PS51272">
    <property type="entry name" value="SLH"/>
    <property type="match status" value="3"/>
</dbReference>
<keyword evidence="2" id="KW-0472">Membrane</keyword>
<dbReference type="PROSITE" id="PS50853">
    <property type="entry name" value="FN3"/>
    <property type="match status" value="1"/>
</dbReference>
<dbReference type="InterPro" id="IPR008979">
    <property type="entry name" value="Galactose-bd-like_sf"/>
</dbReference>
<keyword evidence="2" id="KW-1133">Transmembrane helix</keyword>
<dbReference type="InterPro" id="IPR001119">
    <property type="entry name" value="SLH_dom"/>
</dbReference>
<sequence>MSIRKSLLSKAFVIMISSILVAVTLIGDIALPAAKAEASIPEPSDLVVIHETVRGGFTHPGVGVTKSVLENMREQVIAGQEPWVSYYAAMTKSSYASRTVTSNLASAADPAKPKSVAVNSKGAFVTDGLSAYTQALMYYITGDEVYRANAMAIIRIWEQMDPAQYTYFTDSHIHMGIPLNRMVTAAEILRYTVARNGALSWTEADTAKFTSNLIVPMTETFLHGNNYFMNQHLYPLLGAMSGYIFTDNMDRYKEGVEWFTVNKTAVDQGQNGAIRQLFRLVTEDAVTGEQLETPRIQHVEMGRDQAHGAGDLTNVEILGRLLDAQGTKVDPADGTLSTAVNAVTAYAFLGNRILKAADYFAQYMLGYETPWTPVVARYDAEGNPVIYKVLSGAYRGRIGGNVYGQYYYYKYSMGLDIEKEAPYYAEMFNKRTPYYWESPDGGADYWLFIPKEAASEGASTLPEVSPSADWTEIEQRATSLDSNAVTRQEGDISYVQVKAAEAGSRVSVVASSTSLKTVALRIRTNGTARLEVNGWTESELVLPDTKGQWKYITLTMDQYHGLGDLIYFKVTGPGTLVDIDHLLLAPAAGLTPPVFTSGPADVNAYAYTGSEAVLQVDLSAQDAAAGDTVTYQLDPKPEGAVFNESTGEFSWMPEQPGVYSLILSADDGSAVTAKAVTVTVGRNRQEAATAAAGRYNPETSYISTTLAEYMAMIDDVTNALPSATDEEMYRKLAGLNLAAQGLKELTPLMKDGSMRYFDTVASSTFGTEIGNLIDNAPDSFAGYYLADSLSYILDFGENFKVSATAFALQVRTGFPERIGGAAVYGSNDKESWTRLTPGVTTVSDAMQNLEVGEAQQEGQFRFLKLQMIEPSSTMFELSELRIYGLRHETHNKLKSVTLSSPQSTQSRVETGSRVDLSFQSAEPIEGVEVTLQGRQASVHTTDRINWTASVIMDSAMPAGKIKFSINYTTAGGLPAAPALFTTDHSVLYYVNKSKYVDVTKLARVTASSAQYGSNGLPADKVGYLLFDGNTATYGDLASGNGAYYTLDFGPDASIRLSGVILLPRTGYASRMNGLIIQGSNDELNWSNLTPAVSGAADQSWTYINEEQMKDSKPYRYLRIVNPASWSGNVAEVEIYGEYSIPAAALEAKVKGPEGYTRLSYYQYKHEADRIVEAAGDQGADMLALLNELFQAERLLVTVTELPAERIAVTESMVKASHISWDGKLSEAANGWKAFDGDKATYTDTKANPGWIVADLGAGNDKALSSFKFYPRSTQAHLGRVNGAILQGSADGEHYTDLYTISGITTAEWHTAAISGDTAYRYLRYYSQNGNANVAELEFYQKTADRTLLEYLREQAEGVQRVLYTEESLIALDTAKAAALDLAADAVQSAIDAAATGLLTAMEQLVVQPVIVSLNKVEVTTAVGTAPELPSVVEAVYSDKTVRSLSVLWQDIDPVQYSSVGSFTVTGAVYGTDVPAVANVAVMDEDSPTPPVLPAAPTGLTASSITANALKLGWNAPADSVRLAGYEVLLNGEVHGTVTGDTYEYGFTRLLPDTSYTFRVTALDEAGNKASSNDYTVRTLKEDQSPPTPPPASPPSTPLPASPVDGGNTGGTAIPAPVQTVISVHGSRIQAVPALHQGAALITLSEASLEEALKQAIQNKEDTLHIQVQPSGELSFITLELPASAWLKSQREGIRFLSVETGFASLLIPLDASGNLKETDKLAVSVGQADRSGWQASLSGLLKNKPVYELGLSVNGQSVNIFANGSVVKVMIPYSPQADESVYGLVAASLSDDGGLEVIKNSKYDRTSGRLVFGARHFSKYAVLSVPSSYKDMDAYSWAKDGVTALSARKIVQGTGNNSYAPWRAVSRAEFLKMMMEAFELVQAGQSSSFQDVRSGQWYADAVASAEALGIVMGYGDGTFGAGRSITREEMAVITVRVLKAAGEELPKKYEAVNFSDTPLISAFALDAVNLMAEGGFIEGRSSGDFAPKSQATRAEAAVLVARVMGLI</sequence>
<dbReference type="Pfam" id="PF22633">
    <property type="entry name" value="F5_F8_type_C_2"/>
    <property type="match status" value="1"/>
</dbReference>
<evidence type="ECO:0008006" key="7">
    <source>
        <dbReference type="Google" id="ProtNLM"/>
    </source>
</evidence>
<dbReference type="Pfam" id="PF05345">
    <property type="entry name" value="He_PIG"/>
    <property type="match status" value="1"/>
</dbReference>
<dbReference type="InterPro" id="IPR036116">
    <property type="entry name" value="FN3_sf"/>
</dbReference>
<dbReference type="EMBL" id="WHOB01000086">
    <property type="protein sequence ID" value="NOU82788.1"/>
    <property type="molecule type" value="Genomic_DNA"/>
</dbReference>
<feature type="region of interest" description="Disordered" evidence="1">
    <location>
        <begin position="1579"/>
        <end position="1612"/>
    </location>
</feature>
<dbReference type="SUPFAM" id="SSF48230">
    <property type="entry name" value="Chondroitin AC/alginate lyase"/>
    <property type="match status" value="1"/>
</dbReference>
<name>A0ABX1YPH5_9BACL</name>
<dbReference type="SUPFAM" id="SSF49313">
    <property type="entry name" value="Cadherin-like"/>
    <property type="match status" value="1"/>
</dbReference>
<dbReference type="Pfam" id="PF00395">
    <property type="entry name" value="SLH"/>
    <property type="match status" value="3"/>
</dbReference>
<dbReference type="InterPro" id="IPR011081">
    <property type="entry name" value="Big_4"/>
</dbReference>
<organism evidence="5 6">
    <name type="scientific">Paenibacillus phytohabitans</name>
    <dbReference type="NCBI Taxonomy" id="2654978"/>
    <lineage>
        <taxon>Bacteria</taxon>
        <taxon>Bacillati</taxon>
        <taxon>Bacillota</taxon>
        <taxon>Bacilli</taxon>
        <taxon>Bacillales</taxon>
        <taxon>Paenibacillaceae</taxon>
        <taxon>Paenibacillus</taxon>
    </lineage>
</organism>
<dbReference type="Pfam" id="PF07532">
    <property type="entry name" value="Big_4"/>
    <property type="match status" value="1"/>
</dbReference>
<evidence type="ECO:0000256" key="1">
    <source>
        <dbReference type="SAM" id="MobiDB-lite"/>
    </source>
</evidence>
<dbReference type="Proteomes" id="UP000596857">
    <property type="component" value="Unassembled WGS sequence"/>
</dbReference>
<dbReference type="InterPro" id="IPR051465">
    <property type="entry name" value="Cell_Envelope_Struct_Comp"/>
</dbReference>
<dbReference type="Pfam" id="PF00041">
    <property type="entry name" value="fn3"/>
    <property type="match status" value="1"/>
</dbReference>
<dbReference type="RefSeq" id="WP_171720083.1">
    <property type="nucleotide sequence ID" value="NZ_WHOB01000086.1"/>
</dbReference>
<dbReference type="Gene3D" id="1.20.1270.90">
    <property type="entry name" value="AF1782-like"/>
    <property type="match status" value="1"/>
</dbReference>
<dbReference type="SUPFAM" id="SSF49265">
    <property type="entry name" value="Fibronectin type III"/>
    <property type="match status" value="1"/>
</dbReference>
<dbReference type="Gene3D" id="1.50.10.100">
    <property type="entry name" value="Chondroitin AC/alginate lyase"/>
    <property type="match status" value="1"/>
</dbReference>
<evidence type="ECO:0000256" key="2">
    <source>
        <dbReference type="SAM" id="Phobius"/>
    </source>
</evidence>
<dbReference type="Gene3D" id="2.60.40.10">
    <property type="entry name" value="Immunoglobulins"/>
    <property type="match status" value="2"/>
</dbReference>
<feature type="domain" description="SLH" evidence="4">
    <location>
        <begin position="1825"/>
        <end position="1884"/>
    </location>
</feature>
<dbReference type="Gene3D" id="2.60.120.260">
    <property type="entry name" value="Galactose-binding domain-like"/>
    <property type="match status" value="3"/>
</dbReference>
<proteinExistence type="predicted"/>
<dbReference type="InterPro" id="IPR013783">
    <property type="entry name" value="Ig-like_fold"/>
</dbReference>
<feature type="domain" description="SLH" evidence="4">
    <location>
        <begin position="1951"/>
        <end position="2007"/>
    </location>
</feature>
<dbReference type="SMART" id="SM00060">
    <property type="entry name" value="FN3"/>
    <property type="match status" value="1"/>
</dbReference>
<dbReference type="InterPro" id="IPR008929">
    <property type="entry name" value="Chondroitin_lyas"/>
</dbReference>
<evidence type="ECO:0000259" key="4">
    <source>
        <dbReference type="PROSITE" id="PS51272"/>
    </source>
</evidence>